<keyword evidence="3" id="KW-0597">Phosphoprotein</keyword>
<dbReference type="InterPro" id="IPR003594">
    <property type="entry name" value="HATPase_dom"/>
</dbReference>
<keyword evidence="9" id="KW-1133">Transmembrane helix</keyword>
<dbReference type="GO" id="GO:0005524">
    <property type="term" value="F:ATP binding"/>
    <property type="evidence" value="ECO:0007669"/>
    <property type="project" value="UniProtKB-KW"/>
</dbReference>
<keyword evidence="6 11" id="KW-0418">Kinase</keyword>
<keyword evidence="4" id="KW-0808">Transferase</keyword>
<dbReference type="EC" id="2.7.13.3" evidence="2"/>
<evidence type="ECO:0000256" key="8">
    <source>
        <dbReference type="ARBA" id="ARBA00023012"/>
    </source>
</evidence>
<dbReference type="Gene3D" id="1.20.5.1930">
    <property type="match status" value="1"/>
</dbReference>
<organism evidence="11 12">
    <name type="scientific">Actinopolyspora xinjiangensis</name>
    <dbReference type="NCBI Taxonomy" id="405564"/>
    <lineage>
        <taxon>Bacteria</taxon>
        <taxon>Bacillati</taxon>
        <taxon>Actinomycetota</taxon>
        <taxon>Actinomycetes</taxon>
        <taxon>Actinopolysporales</taxon>
        <taxon>Actinopolysporaceae</taxon>
        <taxon>Actinopolyspora</taxon>
    </lineage>
</organism>
<dbReference type="InterPro" id="IPR050482">
    <property type="entry name" value="Sensor_HK_TwoCompSys"/>
</dbReference>
<gene>
    <name evidence="11" type="ORF">SAMN04487905_10897</name>
</gene>
<feature type="transmembrane region" description="Helical" evidence="9">
    <location>
        <begin position="63"/>
        <end position="79"/>
    </location>
</feature>
<keyword evidence="12" id="KW-1185">Reference proteome</keyword>
<dbReference type="SMART" id="SM00387">
    <property type="entry name" value="HATPase_c"/>
    <property type="match status" value="1"/>
</dbReference>
<dbReference type="OrthoDB" id="227596at2"/>
<evidence type="ECO:0000256" key="1">
    <source>
        <dbReference type="ARBA" id="ARBA00000085"/>
    </source>
</evidence>
<feature type="transmembrane region" description="Helical" evidence="9">
    <location>
        <begin position="170"/>
        <end position="195"/>
    </location>
</feature>
<dbReference type="AlphaFoldDB" id="A0A1H0V9R6"/>
<dbReference type="GO" id="GO:0000155">
    <property type="term" value="F:phosphorelay sensor kinase activity"/>
    <property type="evidence" value="ECO:0007669"/>
    <property type="project" value="InterPro"/>
</dbReference>
<dbReference type="Pfam" id="PF07730">
    <property type="entry name" value="HisKA_3"/>
    <property type="match status" value="1"/>
</dbReference>
<dbReference type="GO" id="GO:0016020">
    <property type="term" value="C:membrane"/>
    <property type="evidence" value="ECO:0007669"/>
    <property type="project" value="InterPro"/>
</dbReference>
<dbReference type="Gene3D" id="3.30.565.10">
    <property type="entry name" value="Histidine kinase-like ATPase, C-terminal domain"/>
    <property type="match status" value="1"/>
</dbReference>
<reference evidence="12" key="1">
    <citation type="submission" date="2016-10" db="EMBL/GenBank/DDBJ databases">
        <authorList>
            <person name="Varghese N."/>
            <person name="Submissions S."/>
        </authorList>
    </citation>
    <scope>NUCLEOTIDE SEQUENCE [LARGE SCALE GENOMIC DNA]</scope>
    <source>
        <strain evidence="12">DSM 46732</strain>
    </source>
</reference>
<accession>A0A1H0V9R6</accession>
<dbReference type="Proteomes" id="UP000199497">
    <property type="component" value="Unassembled WGS sequence"/>
</dbReference>
<feature type="domain" description="Histidine kinase/HSP90-like ATPase" evidence="10">
    <location>
        <begin position="334"/>
        <end position="431"/>
    </location>
</feature>
<dbReference type="InterPro" id="IPR036890">
    <property type="entry name" value="HATPase_C_sf"/>
</dbReference>
<evidence type="ECO:0000256" key="2">
    <source>
        <dbReference type="ARBA" id="ARBA00012438"/>
    </source>
</evidence>
<proteinExistence type="predicted"/>
<feature type="transmembrane region" description="Helical" evidence="9">
    <location>
        <begin position="91"/>
        <end position="113"/>
    </location>
</feature>
<feature type="transmembrane region" description="Helical" evidence="9">
    <location>
        <begin position="125"/>
        <end position="149"/>
    </location>
</feature>
<name>A0A1H0V9R6_9ACTN</name>
<keyword evidence="8" id="KW-0902">Two-component regulatory system</keyword>
<dbReference type="EMBL" id="FNJR01000008">
    <property type="protein sequence ID" value="SDP74948.1"/>
    <property type="molecule type" value="Genomic_DNA"/>
</dbReference>
<evidence type="ECO:0000256" key="3">
    <source>
        <dbReference type="ARBA" id="ARBA00022553"/>
    </source>
</evidence>
<comment type="catalytic activity">
    <reaction evidence="1">
        <text>ATP + protein L-histidine = ADP + protein N-phospho-L-histidine.</text>
        <dbReference type="EC" id="2.7.13.3"/>
    </reaction>
</comment>
<dbReference type="Pfam" id="PF02518">
    <property type="entry name" value="HATPase_c"/>
    <property type="match status" value="1"/>
</dbReference>
<evidence type="ECO:0000259" key="10">
    <source>
        <dbReference type="SMART" id="SM00387"/>
    </source>
</evidence>
<evidence type="ECO:0000256" key="4">
    <source>
        <dbReference type="ARBA" id="ARBA00022679"/>
    </source>
</evidence>
<dbReference type="CDD" id="cd16917">
    <property type="entry name" value="HATPase_UhpB-NarQ-NarX-like"/>
    <property type="match status" value="1"/>
</dbReference>
<evidence type="ECO:0000256" key="7">
    <source>
        <dbReference type="ARBA" id="ARBA00022840"/>
    </source>
</evidence>
<dbReference type="PANTHER" id="PTHR24421:SF10">
    <property type="entry name" value="NITRATE_NITRITE SENSOR PROTEIN NARQ"/>
    <property type="match status" value="1"/>
</dbReference>
<protein>
    <recommendedName>
        <fullName evidence="2">histidine kinase</fullName>
        <ecNumber evidence="2">2.7.13.3</ecNumber>
    </recommendedName>
</protein>
<dbReference type="InterPro" id="IPR011712">
    <property type="entry name" value="Sig_transdc_His_kin_sub3_dim/P"/>
</dbReference>
<evidence type="ECO:0000256" key="6">
    <source>
        <dbReference type="ARBA" id="ARBA00022777"/>
    </source>
</evidence>
<evidence type="ECO:0000256" key="9">
    <source>
        <dbReference type="SAM" id="Phobius"/>
    </source>
</evidence>
<keyword evidence="7" id="KW-0067">ATP-binding</keyword>
<dbReference type="PANTHER" id="PTHR24421">
    <property type="entry name" value="NITRATE/NITRITE SENSOR PROTEIN NARX-RELATED"/>
    <property type="match status" value="1"/>
</dbReference>
<dbReference type="STRING" id="405564.SAMN04487905_10897"/>
<keyword evidence="5" id="KW-0547">Nucleotide-binding</keyword>
<evidence type="ECO:0000256" key="5">
    <source>
        <dbReference type="ARBA" id="ARBA00022741"/>
    </source>
</evidence>
<keyword evidence="9" id="KW-0472">Membrane</keyword>
<evidence type="ECO:0000313" key="12">
    <source>
        <dbReference type="Proteomes" id="UP000199497"/>
    </source>
</evidence>
<keyword evidence="9" id="KW-0812">Transmembrane</keyword>
<evidence type="ECO:0000313" key="11">
    <source>
        <dbReference type="EMBL" id="SDP74948.1"/>
    </source>
</evidence>
<sequence>MIGWLRHVSGVDEQWRRPVDTRQVLRIDFLFALVFGGCALLSMETARSLGSLLEVEMSVVEQLLWVVVPILTLVVRRLFPLTVLAIATVHLILTAIFAPMLSPVFFVQVYYFFSLFNAMAWAWHRIGAMVLALVFALVAGAWILYDFLIRQQLETLALQSSYGVFSATTAAVLQVLLSTTVFYLSATLAGVLTWWRARREDAATQQAITIAKQTAELSERAVGEERLRIARELHDVVGRHVSVIGIQTSAARRVLTTDPDKAVEAMSQVEHSARAATQDLRLLLSALRVRDEKGTGEGAHDGIGAMRTTVESFRRLGLRIDVRESGDLERIPSAPALALHRILQEALVNVRRHSTADHVDVCVEVLEDTSPREVRLRVVDNGRPRGNTSGSQVGLVGMRERVELHNGSLRTSTTENGGYCVEACLTWPQENT</sequence>
<feature type="transmembrane region" description="Helical" evidence="9">
    <location>
        <begin position="24"/>
        <end position="43"/>
    </location>
</feature>
<dbReference type="SUPFAM" id="SSF55874">
    <property type="entry name" value="ATPase domain of HSP90 chaperone/DNA topoisomerase II/histidine kinase"/>
    <property type="match status" value="1"/>
</dbReference>
<dbReference type="GO" id="GO:0046983">
    <property type="term" value="F:protein dimerization activity"/>
    <property type="evidence" value="ECO:0007669"/>
    <property type="project" value="InterPro"/>
</dbReference>